<gene>
    <name evidence="4" type="ORF">MM415A00834_0009</name>
    <name evidence="3" type="ORF">MM415B01291_0009</name>
</gene>
<sequence>MADEVIVQSAGEALGVTSPEGATSEGDKTTENVETTQQANLTEEQVKKLIAEATAQIAERAREEGRREMQGRKDREVAEVQKRARLAESRAKGYESGISSLDEESRAVLENARLRGENQQFQSMAQEEEARRAQEAYVERLQNSLTKNLETLGIDIKDKRVDWAEDAPDYLVGRGRFDVSVAKILKEDEGKRMSEFEKKQKESFAEMERKMRVDLGLESHDNSSQAAVGGTGDAVFLRGIGDGSLPLTKANLDRLKKIQDG</sequence>
<evidence type="ECO:0000313" key="3">
    <source>
        <dbReference type="EMBL" id="QJA59459.1"/>
    </source>
</evidence>
<feature type="coiled-coil region" evidence="1">
    <location>
        <begin position="111"/>
        <end position="144"/>
    </location>
</feature>
<dbReference type="EMBL" id="MT142393">
    <property type="protein sequence ID" value="QJA79751.1"/>
    <property type="molecule type" value="Genomic_DNA"/>
</dbReference>
<reference evidence="4" key="1">
    <citation type="submission" date="2020-03" db="EMBL/GenBank/DDBJ databases">
        <title>The deep terrestrial virosphere.</title>
        <authorList>
            <person name="Holmfeldt K."/>
            <person name="Nilsson E."/>
            <person name="Simone D."/>
            <person name="Lopez-Fernandez M."/>
            <person name="Wu X."/>
            <person name="de Brujin I."/>
            <person name="Lundin D."/>
            <person name="Andersson A."/>
            <person name="Bertilsson S."/>
            <person name="Dopson M."/>
        </authorList>
    </citation>
    <scope>NUCLEOTIDE SEQUENCE</scope>
    <source>
        <strain evidence="4">MM415A00834</strain>
        <strain evidence="3">MM415B01291</strain>
    </source>
</reference>
<feature type="region of interest" description="Disordered" evidence="2">
    <location>
        <begin position="1"/>
        <end position="34"/>
    </location>
</feature>
<evidence type="ECO:0000256" key="1">
    <source>
        <dbReference type="SAM" id="Coils"/>
    </source>
</evidence>
<dbReference type="EMBL" id="MT141370">
    <property type="protein sequence ID" value="QJA59459.1"/>
    <property type="molecule type" value="Genomic_DNA"/>
</dbReference>
<protein>
    <submittedName>
        <fullName evidence="4">Uncharacterized protein</fullName>
    </submittedName>
</protein>
<evidence type="ECO:0000313" key="4">
    <source>
        <dbReference type="EMBL" id="QJA79751.1"/>
    </source>
</evidence>
<evidence type="ECO:0000256" key="2">
    <source>
        <dbReference type="SAM" id="MobiDB-lite"/>
    </source>
</evidence>
<proteinExistence type="predicted"/>
<name>A0A6M3KDQ8_9ZZZZ</name>
<feature type="region of interest" description="Disordered" evidence="2">
    <location>
        <begin position="60"/>
        <end position="81"/>
    </location>
</feature>
<organism evidence="4">
    <name type="scientific">viral metagenome</name>
    <dbReference type="NCBI Taxonomy" id="1070528"/>
    <lineage>
        <taxon>unclassified sequences</taxon>
        <taxon>metagenomes</taxon>
        <taxon>organismal metagenomes</taxon>
    </lineage>
</organism>
<accession>A0A6M3KDQ8</accession>
<dbReference type="AlphaFoldDB" id="A0A6M3KDQ8"/>
<keyword evidence="1" id="KW-0175">Coiled coil</keyword>